<keyword evidence="3" id="KW-1185">Reference proteome</keyword>
<dbReference type="PANTHER" id="PTHR20935">
    <property type="entry name" value="PHOSPHOGLYCERATE MUTASE-RELATED"/>
    <property type="match status" value="1"/>
</dbReference>
<accession>A0A2T0UGR0</accession>
<dbReference type="EMBL" id="PVTI01000017">
    <property type="protein sequence ID" value="PRY57007.1"/>
    <property type="molecule type" value="Genomic_DNA"/>
</dbReference>
<evidence type="ECO:0000313" key="2">
    <source>
        <dbReference type="EMBL" id="PRY57007.1"/>
    </source>
</evidence>
<dbReference type="SMART" id="SM00855">
    <property type="entry name" value="PGAM"/>
    <property type="match status" value="1"/>
</dbReference>
<gene>
    <name evidence="2" type="ORF">BCF74_11712</name>
</gene>
<dbReference type="CDD" id="cd07067">
    <property type="entry name" value="HP_PGM_like"/>
    <property type="match status" value="1"/>
</dbReference>
<dbReference type="Pfam" id="PF00300">
    <property type="entry name" value="His_Phos_1"/>
    <property type="match status" value="2"/>
</dbReference>
<evidence type="ECO:0000313" key="3">
    <source>
        <dbReference type="Proteomes" id="UP000237822"/>
    </source>
</evidence>
<dbReference type="AlphaFoldDB" id="A0A2T0UGR0"/>
<organism evidence="2 3">
    <name type="scientific">Knoellia remsis</name>
    <dbReference type="NCBI Taxonomy" id="407159"/>
    <lineage>
        <taxon>Bacteria</taxon>
        <taxon>Bacillati</taxon>
        <taxon>Actinomycetota</taxon>
        <taxon>Actinomycetes</taxon>
        <taxon>Micrococcales</taxon>
        <taxon>Intrasporangiaceae</taxon>
        <taxon>Knoellia</taxon>
    </lineage>
</organism>
<dbReference type="PANTHER" id="PTHR20935:SF0">
    <property type="entry name" value="SERINE_THREONINE-PROTEIN PHOSPHATASE PGAM5, MITOCHONDRIAL"/>
    <property type="match status" value="1"/>
</dbReference>
<dbReference type="Proteomes" id="UP000237822">
    <property type="component" value="Unassembled WGS sequence"/>
</dbReference>
<evidence type="ECO:0000256" key="1">
    <source>
        <dbReference type="ARBA" id="ARBA00022801"/>
    </source>
</evidence>
<name>A0A2T0UGR0_9MICO</name>
<dbReference type="InterPro" id="IPR029033">
    <property type="entry name" value="His_PPase_superfam"/>
</dbReference>
<dbReference type="GO" id="GO:0016787">
    <property type="term" value="F:hydrolase activity"/>
    <property type="evidence" value="ECO:0007669"/>
    <property type="project" value="UniProtKB-KW"/>
</dbReference>
<dbReference type="SUPFAM" id="SSF53254">
    <property type="entry name" value="Phosphoglycerate mutase-like"/>
    <property type="match status" value="1"/>
</dbReference>
<comment type="caution">
    <text evidence="2">The sequence shown here is derived from an EMBL/GenBank/DDBJ whole genome shotgun (WGS) entry which is preliminary data.</text>
</comment>
<dbReference type="InterPro" id="IPR051021">
    <property type="entry name" value="Mito_Ser/Thr_phosphatase"/>
</dbReference>
<dbReference type="OrthoDB" id="280692at2"/>
<sequence length="235" mass="25185">MSRIVLVRHGQASWGKRAYDKLSDLGREQARIVGAELATRDLAPTLVVSGTMERQRDTATGLVEAAGWDLTPQTRPGWDEYDHASILTAYKPAYRSMTLLKADMARTLRPRAAFDEMYAVATQRWVAGENDADYGEPFAAFGERVLGGLGEVADELGPGETAVVVSSAGAISWVAASLLDGGAPTWTALQRVLANASLTTVSVGAGDGGAARRPVLRTFNDTTHLERVPDLLTTR</sequence>
<protein>
    <submittedName>
        <fullName evidence="2">Broad specificity phosphatase PhoE</fullName>
    </submittedName>
</protein>
<keyword evidence="1" id="KW-0378">Hydrolase</keyword>
<proteinExistence type="predicted"/>
<dbReference type="Gene3D" id="3.40.50.1240">
    <property type="entry name" value="Phosphoglycerate mutase-like"/>
    <property type="match status" value="1"/>
</dbReference>
<reference evidence="2 3" key="1">
    <citation type="submission" date="2018-03" db="EMBL/GenBank/DDBJ databases">
        <title>Genomic Encyclopedia of Archaeal and Bacterial Type Strains, Phase II (KMG-II): from individual species to whole genera.</title>
        <authorList>
            <person name="Goeker M."/>
        </authorList>
    </citation>
    <scope>NUCLEOTIDE SEQUENCE [LARGE SCALE GENOMIC DNA]</scope>
    <source>
        <strain evidence="2 3">ATCC BAA-1496</strain>
    </source>
</reference>
<dbReference type="RefSeq" id="WP_106297967.1">
    <property type="nucleotide sequence ID" value="NZ_PVTI01000017.1"/>
</dbReference>
<dbReference type="InterPro" id="IPR013078">
    <property type="entry name" value="His_Pase_superF_clade-1"/>
</dbReference>